<dbReference type="EnsemblMetazoa" id="ACHR014111-RB">
    <property type="protein sequence ID" value="ACHR014111-PB"/>
    <property type="gene ID" value="ACHR014111"/>
</dbReference>
<evidence type="ECO:0000313" key="3">
    <source>
        <dbReference type="Proteomes" id="UP000075881"/>
    </source>
</evidence>
<protein>
    <submittedName>
        <fullName evidence="2">Uncharacterized protein</fullName>
    </submittedName>
</protein>
<dbReference type="AlphaFoldDB" id="A0A182KI10"/>
<reference evidence="3" key="1">
    <citation type="submission" date="2013-03" db="EMBL/GenBank/DDBJ databases">
        <title>The Genome Sequence of Anopheles christyi ACHKN1017.</title>
        <authorList>
            <consortium name="The Broad Institute Genomics Platform"/>
            <person name="Neafsey D.E."/>
            <person name="Besansky N."/>
            <person name="Walker B."/>
            <person name="Young S.K."/>
            <person name="Zeng Q."/>
            <person name="Gargeya S."/>
            <person name="Fitzgerald M."/>
            <person name="Haas B."/>
            <person name="Abouelleil A."/>
            <person name="Allen A.W."/>
            <person name="Alvarado L."/>
            <person name="Arachchi H.M."/>
            <person name="Berlin A.M."/>
            <person name="Chapman S.B."/>
            <person name="Gainer-Dewar J."/>
            <person name="Goldberg J."/>
            <person name="Griggs A."/>
            <person name="Gujja S."/>
            <person name="Hansen M."/>
            <person name="Howarth C."/>
            <person name="Imamovic A."/>
            <person name="Ireland A."/>
            <person name="Larimer J."/>
            <person name="McCowan C."/>
            <person name="Murphy C."/>
            <person name="Pearson M."/>
            <person name="Poon T.W."/>
            <person name="Priest M."/>
            <person name="Roberts A."/>
            <person name="Saif S."/>
            <person name="Shea T."/>
            <person name="Sisk P."/>
            <person name="Sykes S."/>
            <person name="Wortman J."/>
            <person name="Nusbaum C."/>
            <person name="Birren B."/>
        </authorList>
    </citation>
    <scope>NUCLEOTIDE SEQUENCE [LARGE SCALE GENOMIC DNA]</scope>
    <source>
        <strain evidence="3">ACHKN1017</strain>
    </source>
</reference>
<accession>A0A182KI10</accession>
<name>A0A182KI10_9DIPT</name>
<dbReference type="VEuPathDB" id="VectorBase:ACHR014111"/>
<dbReference type="Proteomes" id="UP000075881">
    <property type="component" value="Unassembled WGS sequence"/>
</dbReference>
<reference evidence="2" key="2">
    <citation type="submission" date="2020-05" db="UniProtKB">
        <authorList>
            <consortium name="EnsemblMetazoa"/>
        </authorList>
    </citation>
    <scope>IDENTIFICATION</scope>
    <source>
        <strain evidence="2">ACHKN1017</strain>
    </source>
</reference>
<dbReference type="EnsemblMetazoa" id="ACHR014111-RA">
    <property type="protein sequence ID" value="ACHR014111-PA"/>
    <property type="gene ID" value="ACHR014111"/>
</dbReference>
<feature type="region of interest" description="Disordered" evidence="1">
    <location>
        <begin position="20"/>
        <end position="40"/>
    </location>
</feature>
<evidence type="ECO:0000313" key="2">
    <source>
        <dbReference type="EnsemblMetazoa" id="ACHR014111-PA"/>
    </source>
</evidence>
<keyword evidence="3" id="KW-1185">Reference proteome</keyword>
<proteinExistence type="predicted"/>
<evidence type="ECO:0000256" key="1">
    <source>
        <dbReference type="SAM" id="MobiDB-lite"/>
    </source>
</evidence>
<organism evidence="2 3">
    <name type="scientific">Anopheles christyi</name>
    <dbReference type="NCBI Taxonomy" id="43041"/>
    <lineage>
        <taxon>Eukaryota</taxon>
        <taxon>Metazoa</taxon>
        <taxon>Ecdysozoa</taxon>
        <taxon>Arthropoda</taxon>
        <taxon>Hexapoda</taxon>
        <taxon>Insecta</taxon>
        <taxon>Pterygota</taxon>
        <taxon>Neoptera</taxon>
        <taxon>Endopterygota</taxon>
        <taxon>Diptera</taxon>
        <taxon>Nematocera</taxon>
        <taxon>Culicoidea</taxon>
        <taxon>Culicidae</taxon>
        <taxon>Anophelinae</taxon>
        <taxon>Anopheles</taxon>
    </lineage>
</organism>
<sequence>MLRGVTCALASGLCCRPLTPSLGVPEPSPPPPRAPIPASC</sequence>
<feature type="compositionally biased region" description="Pro residues" evidence="1">
    <location>
        <begin position="26"/>
        <end position="40"/>
    </location>
</feature>